<dbReference type="Gene3D" id="2.120.10.80">
    <property type="entry name" value="Kelch-type beta propeller"/>
    <property type="match status" value="1"/>
</dbReference>
<comment type="caution">
    <text evidence="2">The sequence shown here is derived from an EMBL/GenBank/DDBJ whole genome shotgun (WGS) entry which is preliminary data.</text>
</comment>
<dbReference type="SUPFAM" id="SSF50965">
    <property type="entry name" value="Galactose oxidase, central domain"/>
    <property type="match status" value="1"/>
</dbReference>
<protein>
    <submittedName>
        <fullName evidence="2">Uncharacterized protein</fullName>
    </submittedName>
</protein>
<evidence type="ECO:0000313" key="3">
    <source>
        <dbReference type="Proteomes" id="UP001598138"/>
    </source>
</evidence>
<sequence>MESAHAVMNSLEWIEPQTSVRKRLNLENLFIEEQLPSTLWQKLSPFTVDGEELKTLLYRYNNSRYFFPDKQTIRFTIQGTGFVYDYNTATSQLKRIDQTIHSGHNFGAYQFYRNNILYSVGGEGMWSYHRQITYFDDKTREWEILRPKNQGPEAMSNGFQGYSDAENAYFTGAGDHKNYLEHEKIEIQRSFYRFDFIAKKWDHLGEINPNLPITEHRIMYWNGAHFILLARDRLFIINPVSNEVHLFRDNSSYFEGGDRPYVRHDTIFYFHNGDQGPVISVPVNALLKKASYFGTFYEKDYSAYYYGAIACLLLGLGAWLFIRNRSTKEIRLEAAEIKLLKRLLVEQNRPVSTQELNKLLDCDTKSQESQRRIRFMMIKQINEKIELHLDIHDCIERIPSEEDKRLTNYRLKLGTEKKIKDLV</sequence>
<reference evidence="2 3" key="1">
    <citation type="submission" date="2024-03" db="EMBL/GenBank/DDBJ databases">
        <title>Aquirufa genome sequencing.</title>
        <authorList>
            <person name="Pitt A."/>
            <person name="Hahn M.W."/>
        </authorList>
    </citation>
    <scope>NUCLEOTIDE SEQUENCE [LARGE SCALE GENOMIC DNA]</scope>
    <source>
        <strain evidence="2 3">OSTEICH-129V</strain>
    </source>
</reference>
<keyword evidence="1" id="KW-1133">Transmembrane helix</keyword>
<keyword evidence="1" id="KW-0812">Transmembrane</keyword>
<feature type="transmembrane region" description="Helical" evidence="1">
    <location>
        <begin position="303"/>
        <end position="322"/>
    </location>
</feature>
<accession>A0ABW6D8K6</accession>
<name>A0ABW6D8K6_9BACT</name>
<evidence type="ECO:0000256" key="1">
    <source>
        <dbReference type="SAM" id="Phobius"/>
    </source>
</evidence>
<evidence type="ECO:0000313" key="2">
    <source>
        <dbReference type="EMBL" id="MFD3393262.1"/>
    </source>
</evidence>
<dbReference type="RefSeq" id="WP_377981890.1">
    <property type="nucleotide sequence ID" value="NZ_JBBKXZ010000001.1"/>
</dbReference>
<keyword evidence="1" id="KW-0472">Membrane</keyword>
<keyword evidence="3" id="KW-1185">Reference proteome</keyword>
<dbReference type="Proteomes" id="UP001598138">
    <property type="component" value="Unassembled WGS sequence"/>
</dbReference>
<dbReference type="InterPro" id="IPR015915">
    <property type="entry name" value="Kelch-typ_b-propeller"/>
</dbReference>
<proteinExistence type="predicted"/>
<organism evidence="2 3">
    <name type="scientific">Aquirufa avitistagni</name>
    <dbReference type="NCBI Taxonomy" id="3104728"/>
    <lineage>
        <taxon>Bacteria</taxon>
        <taxon>Pseudomonadati</taxon>
        <taxon>Bacteroidota</taxon>
        <taxon>Cytophagia</taxon>
        <taxon>Cytophagales</taxon>
        <taxon>Flectobacillaceae</taxon>
        <taxon>Aquirufa</taxon>
    </lineage>
</organism>
<dbReference type="EMBL" id="JBBKXZ010000001">
    <property type="protein sequence ID" value="MFD3393262.1"/>
    <property type="molecule type" value="Genomic_DNA"/>
</dbReference>
<dbReference type="InterPro" id="IPR011043">
    <property type="entry name" value="Gal_Oxase/kelch_b-propeller"/>
</dbReference>
<gene>
    <name evidence="2" type="ORF">U0R10_01380</name>
</gene>